<name>A0ABW2RL71_9BACL</name>
<organism evidence="3 4">
    <name type="scientific">Laceyella putida</name>
    <dbReference type="NCBI Taxonomy" id="110101"/>
    <lineage>
        <taxon>Bacteria</taxon>
        <taxon>Bacillati</taxon>
        <taxon>Bacillota</taxon>
        <taxon>Bacilli</taxon>
        <taxon>Bacillales</taxon>
        <taxon>Thermoactinomycetaceae</taxon>
        <taxon>Laceyella</taxon>
    </lineage>
</organism>
<sequence>MYQLFSQISQWLGQPFFDAAQSTNVAFLSVLFLGFVGSIAPCQLTGNIGAITYFSNRYMQLKFSRVEFMLFFMGKILVFSVFGFLFWGFGNTISTESIPIFVITRKLVGPTFILMGLVLLKLIRFPKFFYRLSFHPLIKNVTGNKGAFLMGILLSLGFCPTMFTLFFGGVMPIAIQSSYGFILPSIFALGTTLPLLLIVGLSSCFDLDRSILRIARKTSNWIQTLGGMIFILLGISDTITYWSI</sequence>
<dbReference type="Proteomes" id="UP001596500">
    <property type="component" value="Unassembled WGS sequence"/>
</dbReference>
<feature type="transmembrane region" description="Helical" evidence="1">
    <location>
        <begin position="146"/>
        <end position="175"/>
    </location>
</feature>
<dbReference type="PANTHER" id="PTHR31272">
    <property type="entry name" value="CYTOCHROME C-TYPE BIOGENESIS PROTEIN HI_1454-RELATED"/>
    <property type="match status" value="1"/>
</dbReference>
<keyword evidence="1" id="KW-0472">Membrane</keyword>
<evidence type="ECO:0000256" key="1">
    <source>
        <dbReference type="SAM" id="Phobius"/>
    </source>
</evidence>
<keyword evidence="1" id="KW-0812">Transmembrane</keyword>
<dbReference type="PANTHER" id="PTHR31272:SF4">
    <property type="entry name" value="CYTOCHROME C-TYPE BIOGENESIS PROTEIN HI_1454-RELATED"/>
    <property type="match status" value="1"/>
</dbReference>
<keyword evidence="4" id="KW-1185">Reference proteome</keyword>
<evidence type="ECO:0000259" key="2">
    <source>
        <dbReference type="Pfam" id="PF13386"/>
    </source>
</evidence>
<protein>
    <submittedName>
        <fullName evidence="3">Sulfite exporter TauE/SafE family protein</fullName>
    </submittedName>
</protein>
<dbReference type="RefSeq" id="WP_379865301.1">
    <property type="nucleotide sequence ID" value="NZ_JBHTBW010000038.1"/>
</dbReference>
<feature type="transmembrane region" description="Helical" evidence="1">
    <location>
        <begin position="181"/>
        <end position="201"/>
    </location>
</feature>
<evidence type="ECO:0000313" key="3">
    <source>
        <dbReference type="EMBL" id="MFC7441822.1"/>
    </source>
</evidence>
<evidence type="ECO:0000313" key="4">
    <source>
        <dbReference type="Proteomes" id="UP001596500"/>
    </source>
</evidence>
<gene>
    <name evidence="3" type="ORF">ACFQNG_12030</name>
</gene>
<dbReference type="InterPro" id="IPR039447">
    <property type="entry name" value="UreH-like_TM_dom"/>
</dbReference>
<feature type="domain" description="Urease accessory protein UreH-like transmembrane" evidence="2">
    <location>
        <begin position="30"/>
        <end position="235"/>
    </location>
</feature>
<accession>A0ABW2RL71</accession>
<dbReference type="Pfam" id="PF13386">
    <property type="entry name" value="DsbD_2"/>
    <property type="match status" value="1"/>
</dbReference>
<keyword evidence="1" id="KW-1133">Transmembrane helix</keyword>
<reference evidence="4" key="1">
    <citation type="journal article" date="2019" name="Int. J. Syst. Evol. Microbiol.">
        <title>The Global Catalogue of Microorganisms (GCM) 10K type strain sequencing project: providing services to taxonomists for standard genome sequencing and annotation.</title>
        <authorList>
            <consortium name="The Broad Institute Genomics Platform"/>
            <consortium name="The Broad Institute Genome Sequencing Center for Infectious Disease"/>
            <person name="Wu L."/>
            <person name="Ma J."/>
        </authorList>
    </citation>
    <scope>NUCLEOTIDE SEQUENCE [LARGE SCALE GENOMIC DNA]</scope>
    <source>
        <strain evidence="4">CGMCC 1.12942</strain>
    </source>
</reference>
<feature type="transmembrane region" description="Helical" evidence="1">
    <location>
        <begin position="107"/>
        <end position="125"/>
    </location>
</feature>
<dbReference type="EMBL" id="JBHTBW010000038">
    <property type="protein sequence ID" value="MFC7441822.1"/>
    <property type="molecule type" value="Genomic_DNA"/>
</dbReference>
<feature type="transmembrane region" description="Helical" evidence="1">
    <location>
        <begin position="25"/>
        <end position="54"/>
    </location>
</feature>
<dbReference type="InterPro" id="IPR051790">
    <property type="entry name" value="Cytochrome_c-biogenesis_DsbD"/>
</dbReference>
<comment type="caution">
    <text evidence="3">The sequence shown here is derived from an EMBL/GenBank/DDBJ whole genome shotgun (WGS) entry which is preliminary data.</text>
</comment>
<proteinExistence type="predicted"/>
<feature type="transmembrane region" description="Helical" evidence="1">
    <location>
        <begin position="221"/>
        <end position="242"/>
    </location>
</feature>
<feature type="transmembrane region" description="Helical" evidence="1">
    <location>
        <begin position="66"/>
        <end position="87"/>
    </location>
</feature>